<comment type="caution">
    <text evidence="1">The sequence shown here is derived from an EMBL/GenBank/DDBJ whole genome shotgun (WGS) entry which is preliminary data.</text>
</comment>
<proteinExistence type="predicted"/>
<dbReference type="EMBL" id="BAAARJ010000019">
    <property type="protein sequence ID" value="GAA2631167.1"/>
    <property type="molecule type" value="Genomic_DNA"/>
</dbReference>
<organism evidence="1 2">
    <name type="scientific">Streptomyces axinellae</name>
    <dbReference type="NCBI Taxonomy" id="552788"/>
    <lineage>
        <taxon>Bacteria</taxon>
        <taxon>Bacillati</taxon>
        <taxon>Actinomycetota</taxon>
        <taxon>Actinomycetes</taxon>
        <taxon>Kitasatosporales</taxon>
        <taxon>Streptomycetaceae</taxon>
        <taxon>Streptomyces</taxon>
    </lineage>
</organism>
<gene>
    <name evidence="1" type="ORF">GCM10009863_53580</name>
</gene>
<accession>A0ABP6D2Q7</accession>
<keyword evidence="2" id="KW-1185">Reference proteome</keyword>
<protein>
    <submittedName>
        <fullName evidence="1">Uncharacterized protein</fullName>
    </submittedName>
</protein>
<sequence length="56" mass="5902">MSAYDGGGAKGALMVLSDYRRRARALLPLSTRWDARRKAPVGALGGAVTGKRRVSG</sequence>
<evidence type="ECO:0000313" key="1">
    <source>
        <dbReference type="EMBL" id="GAA2631167.1"/>
    </source>
</evidence>
<name>A0ABP6D2Q7_9ACTN</name>
<reference evidence="2" key="1">
    <citation type="journal article" date="2019" name="Int. J. Syst. Evol. Microbiol.">
        <title>The Global Catalogue of Microorganisms (GCM) 10K type strain sequencing project: providing services to taxonomists for standard genome sequencing and annotation.</title>
        <authorList>
            <consortium name="The Broad Institute Genomics Platform"/>
            <consortium name="The Broad Institute Genome Sequencing Center for Infectious Disease"/>
            <person name="Wu L."/>
            <person name="Ma J."/>
        </authorList>
    </citation>
    <scope>NUCLEOTIDE SEQUENCE [LARGE SCALE GENOMIC DNA]</scope>
    <source>
        <strain evidence="2">JCM 16373</strain>
    </source>
</reference>
<dbReference type="Proteomes" id="UP001501447">
    <property type="component" value="Unassembled WGS sequence"/>
</dbReference>
<evidence type="ECO:0000313" key="2">
    <source>
        <dbReference type="Proteomes" id="UP001501447"/>
    </source>
</evidence>